<dbReference type="RefSeq" id="YP_004072425.1">
    <property type="nucleotide sequence ID" value="NC_014805.1"/>
</dbReference>
<dbReference type="EMBL" id="HQ616673">
    <property type="protein sequence ID" value="ADT63572.1"/>
    <property type="molecule type" value="Genomic_DNA"/>
</dbReference>
<dbReference type="AlphaFoldDB" id="E7E841"/>
<keyword evidence="1" id="KW-0496">Mitochondrion</keyword>
<keyword evidence="2" id="KW-1185">Reference proteome</keyword>
<sequence length="649" mass="77589">MNWLNMKEFLRLIMNKLSNNSANIQNIKYNMMLLLHLFENIYKKKYEALKNKQVNYLTNTNLNSKLVKFSHIKNYRYMIYNFNKYELYKSMLISRLTSKLIYDLINTIYMNKKNIPRFVNNFIYIVISKPKVKINLSEVKIIFYYYLPGYKPSMLLYRTLAYFNSLNKKKLSAKLLLKNKNMNYFDSLFKMNYTKYNFIVNMIQNILKYRDNKHFTHNVNNILNSKVNNIYNVTFYNLMTYKFKYKILNLFGVDFNRNIMSRFYIKNVMSNLFKSKLAEAKSTEYKMYNNIYYSLNSKDNINLYSSNLLPQKLMTNPLNEYSDVINKTMFPFGSRRNPWLSIAWFRRKRVHRGLINIANKALISPNLLDSSINTNINTNINEMKQQLILSKRHLHTNNNNNNIPNYLQLIVFSINRMFGRLNKSSIGENNKWENYKLANILSKFFNNKNVKMVPIQLKYEYNNIDILMKLIKNSMDDENQRNIDRTFRKVLINRRLRLESSDKVLDLIKTRKLTMLNDMNNKMLNMNNKLQNINLNSNLNNLNNKSYNDVKELLTMKDQKLNLSDYLLNKYLVGIEFGYKGKFGSSWGKRRSNKFLFHKGTFRNYLIEYGQIKHQQYKLNYIKPGISKGYIGKHTFSGKVGIKLALNRI</sequence>
<evidence type="ECO:0000313" key="1">
    <source>
        <dbReference type="EMBL" id="ADT63572.1"/>
    </source>
</evidence>
<accession>E7E841</accession>
<organism evidence="1 2">
    <name type="scientific">Ogataea parapolymorpha (strain ATCC 26012 / BCRC 20466 / JCM 22074 / NRRL Y-7560 / DL-1)</name>
    <name type="common">Yeast</name>
    <name type="synonym">Hansenula polymorpha</name>
    <dbReference type="NCBI Taxonomy" id="871575"/>
    <lineage>
        <taxon>Eukaryota</taxon>
        <taxon>Fungi</taxon>
        <taxon>Dikarya</taxon>
        <taxon>Ascomycota</taxon>
        <taxon>Saccharomycotina</taxon>
        <taxon>Pichiomycetes</taxon>
        <taxon>Pichiales</taxon>
        <taxon>Pichiaceae</taxon>
        <taxon>Ogataea</taxon>
    </lineage>
</organism>
<reference key="1">
    <citation type="submission" date="2010-11" db="EMBL/GenBank/DDBJ databases">
        <title>Complete sequence and analysis of the mitochondrial genome of the methilotrophic yeast Hansenula (Ogatea) Polymorpha.</title>
        <authorList>
            <person name="El'darov M.A."/>
            <person name="Mardanov A.V."/>
            <person name="Beletsky A.V."/>
            <person name="Ravin N.V."/>
            <person name="Skryabin K.G."/>
        </authorList>
    </citation>
    <scope>NUCLEOTIDE SEQUENCE</scope>
    <source>
        <strain>DL-1</strain>
    </source>
</reference>
<proteinExistence type="predicted"/>
<reference evidence="1 2" key="2">
    <citation type="journal article" date="2011" name="FEMS Yeast Res.">
        <title>Complete sequence and analysis of the mitochondrial genome of the methylotrophic yeast Hansenula polymorpha DL-1.</title>
        <authorList>
            <person name="Eldarov M.A."/>
            <person name="Mardanov A.V."/>
            <person name="Beletsky A.V."/>
            <person name="Ravin N.V."/>
            <person name="Skryabin K.G."/>
        </authorList>
    </citation>
    <scope>NUCLEOTIDE SEQUENCE [LARGE SCALE GENOMIC DNA]</scope>
    <source>
        <strain evidence="2">ATCC 26012 / BCRC 20466 / JCM 22074 / NRRL Y-7560 / DL-1</strain>
    </source>
</reference>
<keyword evidence="1" id="KW-0689">Ribosomal protein</keyword>
<keyword evidence="1" id="KW-0687">Ribonucleoprotein</keyword>
<gene>
    <name evidence="1" type="primary">rps3</name>
    <name evidence="1" type="ORF">HPOM_17</name>
</gene>
<dbReference type="Proteomes" id="UP000008673">
    <property type="component" value="Mitochondrion"/>
</dbReference>
<dbReference type="GeneID" id="10042619"/>
<name>E7E841_OGAPD</name>
<dbReference type="GO" id="GO:0005840">
    <property type="term" value="C:ribosome"/>
    <property type="evidence" value="ECO:0007669"/>
    <property type="project" value="UniProtKB-KW"/>
</dbReference>
<dbReference type="STRING" id="871575.E7E841"/>
<evidence type="ECO:0000313" key="2">
    <source>
        <dbReference type="Proteomes" id="UP000008673"/>
    </source>
</evidence>
<protein>
    <submittedName>
        <fullName evidence="1">Ribosomal protein S3</fullName>
    </submittedName>
</protein>
<geneLocation type="mitochondrion" evidence="1"/>